<dbReference type="InterPro" id="IPR021257">
    <property type="entry name" value="DUF2809"/>
</dbReference>
<accession>A0ABV5SV04</accession>
<evidence type="ECO:0000313" key="3">
    <source>
        <dbReference type="Proteomes" id="UP001589667"/>
    </source>
</evidence>
<feature type="transmembrane region" description="Helical" evidence="1">
    <location>
        <begin position="63"/>
        <end position="88"/>
    </location>
</feature>
<sequence>MSRAAGDRGARLAFAATAAVVLLVGLVLQLQGRTVAIDLAGSALYACLVGLVIAVVRPSSPAWAIAVAGFGVSAAVELLQLTGVASRLVDAVPPLRLVFGSSFDPVDFIGYALGALLLLGLVPVARAVAARVLSGARAARSGS</sequence>
<dbReference type="Proteomes" id="UP001589667">
    <property type="component" value="Unassembled WGS sequence"/>
</dbReference>
<dbReference type="EMBL" id="JBHMBL010000003">
    <property type="protein sequence ID" value="MFB9643477.1"/>
    <property type="molecule type" value="Genomic_DNA"/>
</dbReference>
<name>A0ABV5SV04_9MICO</name>
<keyword evidence="1" id="KW-0472">Membrane</keyword>
<protein>
    <submittedName>
        <fullName evidence="2">DUF2809 domain-containing protein</fullName>
    </submittedName>
</protein>
<dbReference type="Pfam" id="PF10990">
    <property type="entry name" value="DUF2809"/>
    <property type="match status" value="1"/>
</dbReference>
<dbReference type="RefSeq" id="WP_157425243.1">
    <property type="nucleotide sequence ID" value="NZ_BAAANI010000004.1"/>
</dbReference>
<reference evidence="2 3" key="1">
    <citation type="submission" date="2024-09" db="EMBL/GenBank/DDBJ databases">
        <authorList>
            <person name="Sun Q."/>
            <person name="Mori K."/>
        </authorList>
    </citation>
    <scope>NUCLEOTIDE SEQUENCE [LARGE SCALE GENOMIC DNA]</scope>
    <source>
        <strain evidence="2 3">JCM 14321</strain>
    </source>
</reference>
<evidence type="ECO:0000256" key="1">
    <source>
        <dbReference type="SAM" id="Phobius"/>
    </source>
</evidence>
<evidence type="ECO:0000313" key="2">
    <source>
        <dbReference type="EMBL" id="MFB9643477.1"/>
    </source>
</evidence>
<keyword evidence="1" id="KW-1133">Transmembrane helix</keyword>
<proteinExistence type="predicted"/>
<keyword evidence="3" id="KW-1185">Reference proteome</keyword>
<organism evidence="2 3">
    <name type="scientific">Agromyces lapidis</name>
    <dbReference type="NCBI Taxonomy" id="279574"/>
    <lineage>
        <taxon>Bacteria</taxon>
        <taxon>Bacillati</taxon>
        <taxon>Actinomycetota</taxon>
        <taxon>Actinomycetes</taxon>
        <taxon>Micrococcales</taxon>
        <taxon>Microbacteriaceae</taxon>
        <taxon>Agromyces</taxon>
    </lineage>
</organism>
<keyword evidence="1" id="KW-0812">Transmembrane</keyword>
<feature type="transmembrane region" description="Helical" evidence="1">
    <location>
        <begin position="108"/>
        <end position="129"/>
    </location>
</feature>
<feature type="transmembrane region" description="Helical" evidence="1">
    <location>
        <begin position="12"/>
        <end position="30"/>
    </location>
</feature>
<feature type="transmembrane region" description="Helical" evidence="1">
    <location>
        <begin position="36"/>
        <end position="56"/>
    </location>
</feature>
<comment type="caution">
    <text evidence="2">The sequence shown here is derived from an EMBL/GenBank/DDBJ whole genome shotgun (WGS) entry which is preliminary data.</text>
</comment>
<gene>
    <name evidence="2" type="ORF">ACFFQV_14355</name>
</gene>